<dbReference type="AlphaFoldDB" id="A0A2P2PEH0"/>
<organism evidence="1">
    <name type="scientific">Rhizophora mucronata</name>
    <name type="common">Asiatic mangrove</name>
    <dbReference type="NCBI Taxonomy" id="61149"/>
    <lineage>
        <taxon>Eukaryota</taxon>
        <taxon>Viridiplantae</taxon>
        <taxon>Streptophyta</taxon>
        <taxon>Embryophyta</taxon>
        <taxon>Tracheophyta</taxon>
        <taxon>Spermatophyta</taxon>
        <taxon>Magnoliopsida</taxon>
        <taxon>eudicotyledons</taxon>
        <taxon>Gunneridae</taxon>
        <taxon>Pentapetalae</taxon>
        <taxon>rosids</taxon>
        <taxon>fabids</taxon>
        <taxon>Malpighiales</taxon>
        <taxon>Rhizophoraceae</taxon>
        <taxon>Rhizophora</taxon>
    </lineage>
</organism>
<accession>A0A2P2PEH0</accession>
<name>A0A2P2PEH0_RHIMU</name>
<sequence>MKIYKPVAKEAKPQLKQPNLQKSVHSKWLVWWPRICYKYRNKDQKPNSLSTN</sequence>
<evidence type="ECO:0000313" key="1">
    <source>
        <dbReference type="EMBL" id="MBX53061.1"/>
    </source>
</evidence>
<reference evidence="1" key="1">
    <citation type="submission" date="2018-02" db="EMBL/GenBank/DDBJ databases">
        <title>Rhizophora mucronata_Transcriptome.</title>
        <authorList>
            <person name="Meera S.P."/>
            <person name="Sreeshan A."/>
            <person name="Augustine A."/>
        </authorList>
    </citation>
    <scope>NUCLEOTIDE SEQUENCE</scope>
    <source>
        <tissue evidence="1">Leaf</tissue>
    </source>
</reference>
<protein>
    <submittedName>
        <fullName evidence="1">Uncharacterized protein</fullName>
    </submittedName>
</protein>
<dbReference type="EMBL" id="GGEC01072577">
    <property type="protein sequence ID" value="MBX53061.1"/>
    <property type="molecule type" value="Transcribed_RNA"/>
</dbReference>
<proteinExistence type="predicted"/>